<dbReference type="EMBL" id="MU865583">
    <property type="protein sequence ID" value="KAK4221121.1"/>
    <property type="molecule type" value="Genomic_DNA"/>
</dbReference>
<dbReference type="PANTHER" id="PTHR43544:SF26">
    <property type="entry name" value="SHORT CHAIN DEHYDROGENASE_REDUCTASE FAMILY OXIDOREDUCTASE (JCVI)"/>
    <property type="match status" value="1"/>
</dbReference>
<dbReference type="InterPro" id="IPR051468">
    <property type="entry name" value="Fungal_SecMetab_SDRs"/>
</dbReference>
<evidence type="ECO:0000313" key="2">
    <source>
        <dbReference type="EMBL" id="KAK4221121.1"/>
    </source>
</evidence>
<evidence type="ECO:0008006" key="4">
    <source>
        <dbReference type="Google" id="ProtNLM"/>
    </source>
</evidence>
<dbReference type="Pfam" id="PF00106">
    <property type="entry name" value="adh_short"/>
    <property type="match status" value="1"/>
</dbReference>
<evidence type="ECO:0000256" key="1">
    <source>
        <dbReference type="ARBA" id="ARBA00006484"/>
    </source>
</evidence>
<dbReference type="GO" id="GO:0005737">
    <property type="term" value="C:cytoplasm"/>
    <property type="evidence" value="ECO:0007669"/>
    <property type="project" value="TreeGrafter"/>
</dbReference>
<dbReference type="PANTHER" id="PTHR43544">
    <property type="entry name" value="SHORT-CHAIN DEHYDROGENASE/REDUCTASE"/>
    <property type="match status" value="1"/>
</dbReference>
<sequence length="248" mass="26858">MAPTVVLITGANRGLGLGLLKRYLSLADHIVIALNRDPSHPTSQALSDIRKGTNTTLVVAKYDANIWQDAFDAVKDLTENYGITYLDVVIANAGMAKIYPFAKDVKREDIIEHLDVNVFGTIAIYQATRELLQKSPTGEPIFAIMGSSAGSLGNQPAVPSAAYGAAKSMLNWYGIRINQEDPWLNTFIIDPGWVQTDTGNAAANMWGLEAAPLTVDVSCDGMFEVVKGATKEKYGGKFVLYTGEVKAW</sequence>
<dbReference type="PRINTS" id="PR00081">
    <property type="entry name" value="GDHRDH"/>
</dbReference>
<dbReference type="SUPFAM" id="SSF51735">
    <property type="entry name" value="NAD(P)-binding Rossmann-fold domains"/>
    <property type="match status" value="1"/>
</dbReference>
<reference evidence="2" key="1">
    <citation type="journal article" date="2023" name="Mol. Phylogenet. Evol.">
        <title>Genome-scale phylogeny and comparative genomics of the fungal order Sordariales.</title>
        <authorList>
            <person name="Hensen N."/>
            <person name="Bonometti L."/>
            <person name="Westerberg I."/>
            <person name="Brannstrom I.O."/>
            <person name="Guillou S."/>
            <person name="Cros-Aarteil S."/>
            <person name="Calhoun S."/>
            <person name="Haridas S."/>
            <person name="Kuo A."/>
            <person name="Mondo S."/>
            <person name="Pangilinan J."/>
            <person name="Riley R."/>
            <person name="LaButti K."/>
            <person name="Andreopoulos B."/>
            <person name="Lipzen A."/>
            <person name="Chen C."/>
            <person name="Yan M."/>
            <person name="Daum C."/>
            <person name="Ng V."/>
            <person name="Clum A."/>
            <person name="Steindorff A."/>
            <person name="Ohm R.A."/>
            <person name="Martin F."/>
            <person name="Silar P."/>
            <person name="Natvig D.O."/>
            <person name="Lalanne C."/>
            <person name="Gautier V."/>
            <person name="Ament-Velasquez S.L."/>
            <person name="Kruys A."/>
            <person name="Hutchinson M.I."/>
            <person name="Powell A.J."/>
            <person name="Barry K."/>
            <person name="Miller A.N."/>
            <person name="Grigoriev I.V."/>
            <person name="Debuchy R."/>
            <person name="Gladieux P."/>
            <person name="Hiltunen Thoren M."/>
            <person name="Johannesson H."/>
        </authorList>
    </citation>
    <scope>NUCLEOTIDE SEQUENCE</scope>
    <source>
        <strain evidence="2">CBS 990.96</strain>
    </source>
</reference>
<dbReference type="Gene3D" id="3.40.50.720">
    <property type="entry name" value="NAD(P)-binding Rossmann-like Domain"/>
    <property type="match status" value="1"/>
</dbReference>
<comment type="caution">
    <text evidence="2">The sequence shown here is derived from an EMBL/GenBank/DDBJ whole genome shotgun (WGS) entry which is preliminary data.</text>
</comment>
<dbReference type="InterPro" id="IPR002347">
    <property type="entry name" value="SDR_fam"/>
</dbReference>
<organism evidence="2 3">
    <name type="scientific">Podospora fimiseda</name>
    <dbReference type="NCBI Taxonomy" id="252190"/>
    <lineage>
        <taxon>Eukaryota</taxon>
        <taxon>Fungi</taxon>
        <taxon>Dikarya</taxon>
        <taxon>Ascomycota</taxon>
        <taxon>Pezizomycotina</taxon>
        <taxon>Sordariomycetes</taxon>
        <taxon>Sordariomycetidae</taxon>
        <taxon>Sordariales</taxon>
        <taxon>Podosporaceae</taxon>
        <taxon>Podospora</taxon>
    </lineage>
</organism>
<proteinExistence type="inferred from homology"/>
<gene>
    <name evidence="2" type="ORF">QBC38DRAFT_377706</name>
</gene>
<dbReference type="AlphaFoldDB" id="A0AAN7BCV6"/>
<dbReference type="GO" id="GO:0016491">
    <property type="term" value="F:oxidoreductase activity"/>
    <property type="evidence" value="ECO:0007669"/>
    <property type="project" value="TreeGrafter"/>
</dbReference>
<evidence type="ECO:0000313" key="3">
    <source>
        <dbReference type="Proteomes" id="UP001301958"/>
    </source>
</evidence>
<comment type="similarity">
    <text evidence="1">Belongs to the short-chain dehydrogenases/reductases (SDR) family.</text>
</comment>
<accession>A0AAN7BCV6</accession>
<dbReference type="InterPro" id="IPR036291">
    <property type="entry name" value="NAD(P)-bd_dom_sf"/>
</dbReference>
<name>A0AAN7BCV6_9PEZI</name>
<reference evidence="2" key="2">
    <citation type="submission" date="2023-05" db="EMBL/GenBank/DDBJ databases">
        <authorList>
            <consortium name="Lawrence Berkeley National Laboratory"/>
            <person name="Steindorff A."/>
            <person name="Hensen N."/>
            <person name="Bonometti L."/>
            <person name="Westerberg I."/>
            <person name="Brannstrom I.O."/>
            <person name="Guillou S."/>
            <person name="Cros-Aarteil S."/>
            <person name="Calhoun S."/>
            <person name="Haridas S."/>
            <person name="Kuo A."/>
            <person name="Mondo S."/>
            <person name="Pangilinan J."/>
            <person name="Riley R."/>
            <person name="Labutti K."/>
            <person name="Andreopoulos B."/>
            <person name="Lipzen A."/>
            <person name="Chen C."/>
            <person name="Yanf M."/>
            <person name="Daum C."/>
            <person name="Ng V."/>
            <person name="Clum A."/>
            <person name="Ohm R."/>
            <person name="Martin F."/>
            <person name="Silar P."/>
            <person name="Natvig D."/>
            <person name="Lalanne C."/>
            <person name="Gautier V."/>
            <person name="Ament-Velasquez S.L."/>
            <person name="Kruys A."/>
            <person name="Hutchinson M.I."/>
            <person name="Powell A.J."/>
            <person name="Barry K."/>
            <person name="Miller A.N."/>
            <person name="Grigoriev I.V."/>
            <person name="Debuchy R."/>
            <person name="Gladieux P."/>
            <person name="Thoren M.H."/>
            <person name="Johannesson H."/>
        </authorList>
    </citation>
    <scope>NUCLEOTIDE SEQUENCE</scope>
    <source>
        <strain evidence="2">CBS 990.96</strain>
    </source>
</reference>
<dbReference type="Proteomes" id="UP001301958">
    <property type="component" value="Unassembled WGS sequence"/>
</dbReference>
<keyword evidence="3" id="KW-1185">Reference proteome</keyword>
<protein>
    <recommendedName>
        <fullName evidence="4">NAD(P)-binding protein</fullName>
    </recommendedName>
</protein>